<reference evidence="2" key="1">
    <citation type="journal article" date="2023" name="Int. J. Syst. Evol. Microbiol.">
        <title>&lt;i&gt;Holtiella tumoricola&lt;/i&gt; gen. nov. sp. nov., isolated from a human clinical sample.</title>
        <authorList>
            <person name="Allen-Vercoe E."/>
            <person name="Daigneault M.C."/>
            <person name="Vancuren S.J."/>
            <person name="Cochrane K."/>
            <person name="O'Neal L.L."/>
            <person name="Sankaranarayanan K."/>
            <person name="Lawson P.A."/>
        </authorList>
    </citation>
    <scope>NUCLEOTIDE SEQUENCE</scope>
    <source>
        <strain evidence="2">CC70A</strain>
    </source>
</reference>
<dbReference type="GO" id="GO:0042262">
    <property type="term" value="P:DNA protection"/>
    <property type="evidence" value="ECO:0007669"/>
    <property type="project" value="InterPro"/>
</dbReference>
<keyword evidence="1" id="KW-0175">Coiled coil</keyword>
<dbReference type="EMBL" id="JAQIFT010000039">
    <property type="protein sequence ID" value="MDA3731547.1"/>
    <property type="molecule type" value="Genomic_DNA"/>
</dbReference>
<protein>
    <submittedName>
        <fullName evidence="2">Host-nuclease inhibitor Gam family protein</fullName>
    </submittedName>
</protein>
<feature type="coiled-coil region" evidence="1">
    <location>
        <begin position="20"/>
        <end position="83"/>
    </location>
</feature>
<dbReference type="Pfam" id="PF07352">
    <property type="entry name" value="Phage_Mu_Gam"/>
    <property type="match status" value="1"/>
</dbReference>
<dbReference type="SUPFAM" id="SSF161266">
    <property type="entry name" value="Gam-like"/>
    <property type="match status" value="1"/>
</dbReference>
<evidence type="ECO:0000313" key="2">
    <source>
        <dbReference type="EMBL" id="MDA3731547.1"/>
    </source>
</evidence>
<name>A0AA42DME2_9FIRM</name>
<accession>A0AA42DME2</accession>
<keyword evidence="3" id="KW-1185">Reference proteome</keyword>
<sequence length="175" mass="20376">MAKKKEIELDPVAVQNKARMDEIIAEINVINEQRVELEAVFNERVRLIKEQWEDKDLLQYTRIRHLEEELKVLMDTVPKAETKTQFKVSLLCGDVILKKATKKIDYDKKKLLDYALANNLMEYVSTKEVQDFKWAEFKSELDILEDDVIIIKETGEVVNIDGLGVIEVPEELVIK</sequence>
<proteinExistence type="predicted"/>
<dbReference type="AlphaFoldDB" id="A0AA42DME2"/>
<comment type="caution">
    <text evidence="2">The sequence shown here is derived from an EMBL/GenBank/DDBJ whole genome shotgun (WGS) entry which is preliminary data.</text>
</comment>
<dbReference type="GO" id="GO:0003690">
    <property type="term" value="F:double-stranded DNA binding"/>
    <property type="evidence" value="ECO:0007669"/>
    <property type="project" value="InterPro"/>
</dbReference>
<evidence type="ECO:0000256" key="1">
    <source>
        <dbReference type="SAM" id="Coils"/>
    </source>
</evidence>
<evidence type="ECO:0000313" key="3">
    <source>
        <dbReference type="Proteomes" id="UP001169242"/>
    </source>
</evidence>
<dbReference type="Proteomes" id="UP001169242">
    <property type="component" value="Unassembled WGS sequence"/>
</dbReference>
<dbReference type="RefSeq" id="WP_271011914.1">
    <property type="nucleotide sequence ID" value="NZ_JAQIFT010000039.1"/>
</dbReference>
<gene>
    <name evidence="2" type="ORF">PBV87_08680</name>
</gene>
<dbReference type="InterPro" id="IPR009951">
    <property type="entry name" value="Host-nuc_inhib_Gam"/>
</dbReference>
<organism evidence="2 3">
    <name type="scientific">Holtiella tumoricola</name>
    <dbReference type="NCBI Taxonomy" id="3018743"/>
    <lineage>
        <taxon>Bacteria</taxon>
        <taxon>Bacillati</taxon>
        <taxon>Bacillota</taxon>
        <taxon>Clostridia</taxon>
        <taxon>Lachnospirales</taxon>
        <taxon>Cellulosilyticaceae</taxon>
        <taxon>Holtiella</taxon>
    </lineage>
</organism>